<organism evidence="1 2">
    <name type="scientific">Parelaphostrongylus tenuis</name>
    <name type="common">Meningeal worm</name>
    <dbReference type="NCBI Taxonomy" id="148309"/>
    <lineage>
        <taxon>Eukaryota</taxon>
        <taxon>Metazoa</taxon>
        <taxon>Ecdysozoa</taxon>
        <taxon>Nematoda</taxon>
        <taxon>Chromadorea</taxon>
        <taxon>Rhabditida</taxon>
        <taxon>Rhabditina</taxon>
        <taxon>Rhabditomorpha</taxon>
        <taxon>Strongyloidea</taxon>
        <taxon>Metastrongylidae</taxon>
        <taxon>Parelaphostrongylus</taxon>
    </lineage>
</organism>
<protein>
    <submittedName>
        <fullName evidence="1">Uncharacterized protein</fullName>
    </submittedName>
</protein>
<accession>A0AAD5N2A8</accession>
<name>A0AAD5N2A8_PARTN</name>
<dbReference type="EMBL" id="JAHQIW010003718">
    <property type="protein sequence ID" value="KAJ1359857.1"/>
    <property type="molecule type" value="Genomic_DNA"/>
</dbReference>
<gene>
    <name evidence="1" type="ORF">KIN20_018675</name>
</gene>
<evidence type="ECO:0000313" key="1">
    <source>
        <dbReference type="EMBL" id="KAJ1359857.1"/>
    </source>
</evidence>
<dbReference type="AlphaFoldDB" id="A0AAD5N2A8"/>
<dbReference type="Proteomes" id="UP001196413">
    <property type="component" value="Unassembled WGS sequence"/>
</dbReference>
<reference evidence="1" key="1">
    <citation type="submission" date="2021-06" db="EMBL/GenBank/DDBJ databases">
        <title>Parelaphostrongylus tenuis whole genome reference sequence.</title>
        <authorList>
            <person name="Garwood T.J."/>
            <person name="Larsen P.A."/>
            <person name="Fountain-Jones N.M."/>
            <person name="Garbe J.R."/>
            <person name="Macchietto M.G."/>
            <person name="Kania S.A."/>
            <person name="Gerhold R.W."/>
            <person name="Richards J.E."/>
            <person name="Wolf T.M."/>
        </authorList>
    </citation>
    <scope>NUCLEOTIDE SEQUENCE</scope>
    <source>
        <strain evidence="1">MNPRO001-30</strain>
        <tissue evidence="1">Meninges</tissue>
    </source>
</reference>
<proteinExistence type="predicted"/>
<sequence length="648" mass="74876">MKQEEVTAEKIAEEKTITTDLDFMKEEQISGLEIDLVINEFDSCHLSVVHDIHRKKELDATVEPEEVMKQEEVTAEKIAEEKTIITDLDFMKEEQISGLEIDLVINEFDSCHLSVVHDIHRKKELDETVEPEEVMKQEEVTAEKIAEEKTITTDLDFIKEEQISGLEIDLVINEFDSCHLSVVHDIHRKKELDETVKPEEVMKQEEVTAEKIAEEKTITTDLDFMKEEQISGLEIDLVINEFDSCHLSVVHDIHRKKELDETVEPEEVMKQEEVTAEKIAEEKTITTDLDFVKEEQISGLEIDLVINEFDSCHLSVVHDIHRKKELDETVEPEEVMKQEEVTAEKIAEEKTITTDLDFMKEEQISGLEIDLVINEFDSCHLSVVHDIHRKKELDATVEPEEVMKQEEVTAEKIAEEKTIITDLDFIKEEQISGLEIDLVINEFDSCHLSVVHDIHRKKELDETVKPEEVMKQEEVTAEKIAEEKTITTDLDFMKEEQISGLEIDLVINEFDSCHLSVVHDIHRKKELDETVEPEEVMKQEEVTAEKIAEEKTITTDLDFIKEEQISGLEIDLVINEFDSCHLSVVHDIHRKKELDATVEPEEVMKQEEVTAEKIAERKPLLPIWTSSRRSSYLVLRSIWSSMSLIVAI</sequence>
<comment type="caution">
    <text evidence="1">The sequence shown here is derived from an EMBL/GenBank/DDBJ whole genome shotgun (WGS) entry which is preliminary data.</text>
</comment>
<keyword evidence="2" id="KW-1185">Reference proteome</keyword>
<evidence type="ECO:0000313" key="2">
    <source>
        <dbReference type="Proteomes" id="UP001196413"/>
    </source>
</evidence>